<dbReference type="SMART" id="SM00066">
    <property type="entry name" value="GAL4"/>
    <property type="match status" value="1"/>
</dbReference>
<dbReference type="GO" id="GO:0000981">
    <property type="term" value="F:DNA-binding transcription factor activity, RNA polymerase II-specific"/>
    <property type="evidence" value="ECO:0007669"/>
    <property type="project" value="InterPro"/>
</dbReference>
<feature type="domain" description="Zn(2)-C6 fungal-type" evidence="4">
    <location>
        <begin position="126"/>
        <end position="155"/>
    </location>
</feature>
<feature type="region of interest" description="Disordered" evidence="3">
    <location>
        <begin position="367"/>
        <end position="424"/>
    </location>
</feature>
<comment type="caution">
    <text evidence="5">The sequence shown here is derived from an EMBL/GenBank/DDBJ whole genome shotgun (WGS) entry which is preliminary data.</text>
</comment>
<dbReference type="AlphaFoldDB" id="A0A8H3TU81"/>
<comment type="subcellular location">
    <subcellularLocation>
        <location evidence="1">Nucleus</location>
    </subcellularLocation>
</comment>
<evidence type="ECO:0000256" key="2">
    <source>
        <dbReference type="ARBA" id="ARBA00023242"/>
    </source>
</evidence>
<dbReference type="GO" id="GO:0008270">
    <property type="term" value="F:zinc ion binding"/>
    <property type="evidence" value="ECO:0007669"/>
    <property type="project" value="InterPro"/>
</dbReference>
<dbReference type="OrthoDB" id="2591112at2759"/>
<keyword evidence="2" id="KW-0539">Nucleus</keyword>
<name>A0A8H3TU81_9TREE</name>
<dbReference type="CDD" id="cd00067">
    <property type="entry name" value="GAL4"/>
    <property type="match status" value="1"/>
</dbReference>
<protein>
    <recommendedName>
        <fullName evidence="4">Zn(2)-C6 fungal-type domain-containing protein</fullName>
    </recommendedName>
</protein>
<reference evidence="5" key="1">
    <citation type="submission" date="2020-07" db="EMBL/GenBank/DDBJ databases">
        <title>Draft Genome Sequence of a Deep-Sea Yeast, Naganishia (Cryptococcus) liquefaciens strain N6.</title>
        <authorList>
            <person name="Han Y.W."/>
            <person name="Kajitani R."/>
            <person name="Morimoto H."/>
            <person name="Parhat M."/>
            <person name="Tsubouchi H."/>
            <person name="Bakenova O."/>
            <person name="Ogata M."/>
            <person name="Argunhan B."/>
            <person name="Aoki R."/>
            <person name="Kajiwara S."/>
            <person name="Itoh T."/>
            <person name="Iwasaki H."/>
        </authorList>
    </citation>
    <scope>NUCLEOTIDE SEQUENCE</scope>
    <source>
        <strain evidence="5">N6</strain>
    </source>
</reference>
<dbReference type="SUPFAM" id="SSF57701">
    <property type="entry name" value="Zn2/Cys6 DNA-binding domain"/>
    <property type="match status" value="1"/>
</dbReference>
<dbReference type="PROSITE" id="PS00463">
    <property type="entry name" value="ZN2_CY6_FUNGAL_1"/>
    <property type="match status" value="1"/>
</dbReference>
<dbReference type="InterPro" id="IPR036864">
    <property type="entry name" value="Zn2-C6_fun-type_DNA-bd_sf"/>
</dbReference>
<dbReference type="Pfam" id="PF00172">
    <property type="entry name" value="Zn_clus"/>
    <property type="match status" value="1"/>
</dbReference>
<evidence type="ECO:0000313" key="5">
    <source>
        <dbReference type="EMBL" id="GHJ87262.1"/>
    </source>
</evidence>
<proteinExistence type="predicted"/>
<dbReference type="InterPro" id="IPR001138">
    <property type="entry name" value="Zn2Cys6_DnaBD"/>
</dbReference>
<dbReference type="PANTHER" id="PTHR31001">
    <property type="entry name" value="UNCHARACTERIZED TRANSCRIPTIONAL REGULATORY PROTEIN"/>
    <property type="match status" value="1"/>
</dbReference>
<dbReference type="InterPro" id="IPR050613">
    <property type="entry name" value="Sec_Metabolite_Reg"/>
</dbReference>
<feature type="compositionally biased region" description="Polar residues" evidence="3">
    <location>
        <begin position="367"/>
        <end position="389"/>
    </location>
</feature>
<evidence type="ECO:0000256" key="1">
    <source>
        <dbReference type="ARBA" id="ARBA00004123"/>
    </source>
</evidence>
<evidence type="ECO:0000313" key="6">
    <source>
        <dbReference type="Proteomes" id="UP000620104"/>
    </source>
</evidence>
<accession>A0A8H3TU81</accession>
<evidence type="ECO:0000256" key="3">
    <source>
        <dbReference type="SAM" id="MobiDB-lite"/>
    </source>
</evidence>
<evidence type="ECO:0000259" key="4">
    <source>
        <dbReference type="PROSITE" id="PS50048"/>
    </source>
</evidence>
<dbReference type="Proteomes" id="UP000620104">
    <property type="component" value="Unassembled WGS sequence"/>
</dbReference>
<dbReference type="PROSITE" id="PS50048">
    <property type="entry name" value="ZN2_CY6_FUNGAL_2"/>
    <property type="match status" value="1"/>
</dbReference>
<dbReference type="GO" id="GO:0005634">
    <property type="term" value="C:nucleus"/>
    <property type="evidence" value="ECO:0007669"/>
    <property type="project" value="UniProtKB-SubCell"/>
</dbReference>
<feature type="compositionally biased region" description="Low complexity" evidence="3">
    <location>
        <begin position="391"/>
        <end position="407"/>
    </location>
</feature>
<dbReference type="Gene3D" id="4.10.240.10">
    <property type="entry name" value="Zn(2)-C6 fungal-type DNA-binding domain"/>
    <property type="match status" value="1"/>
</dbReference>
<sequence>MLAMQYHQKVPRMCYTSPMPSNPTFANEPSHYTFPQPYQDVPVGRMNHHSASLHHTPPNSQLFAMSAMNATSAPPSALSSPALPSEVYFSPYAHEYTSYFSVNPAQAASVRRNAPLVQRRSRVVMACTYCRRRKIRCDGAEPCTNCSKSGRSCDYTPVPADLNAIRRRKGLGDTIESGTSVARTTSEGPCGSRTGGVSGLQRLPDVGPSHLPLVSDSAPAMFNANDYPNLQPDSGAREALLPSGYSYGPPSQGPSQVEWALVPVWRSGQPDLPPAPPLMPSPRGFAASRRTGAVPPPLFGGIERPGQEAQTPQQPNRISGYLAQPMDDGGHVGGLSAALCPVPPPTYRPGSAEMMQSTGFLISEQAMPSQQTQYPKAPSTAGTSISSSHEPIGPTSIYTSSSTTTSPPYTPLPPHTGGALTRSFTSNVPLSGQTFAPEDVKHMYPNAPLMVVNMPPTTPRSAAHNVSVFRPQMIADAGVVGLGITMPGV</sequence>
<dbReference type="EMBL" id="BLZA01000021">
    <property type="protein sequence ID" value="GHJ87262.1"/>
    <property type="molecule type" value="Genomic_DNA"/>
</dbReference>
<gene>
    <name evidence="5" type="ORF">NliqN6_3664</name>
</gene>
<organism evidence="5 6">
    <name type="scientific">Naganishia liquefaciens</name>
    <dbReference type="NCBI Taxonomy" id="104408"/>
    <lineage>
        <taxon>Eukaryota</taxon>
        <taxon>Fungi</taxon>
        <taxon>Dikarya</taxon>
        <taxon>Basidiomycota</taxon>
        <taxon>Agaricomycotina</taxon>
        <taxon>Tremellomycetes</taxon>
        <taxon>Filobasidiales</taxon>
        <taxon>Filobasidiaceae</taxon>
        <taxon>Naganishia</taxon>
    </lineage>
</organism>
<keyword evidence="6" id="KW-1185">Reference proteome</keyword>